<keyword evidence="3" id="KW-1185">Reference proteome</keyword>
<dbReference type="InterPro" id="IPR036866">
    <property type="entry name" value="RibonucZ/Hydroxyglut_hydro"/>
</dbReference>
<dbReference type="PANTHER" id="PTHR42663">
    <property type="entry name" value="HYDROLASE C777.06C-RELATED-RELATED"/>
    <property type="match status" value="1"/>
</dbReference>
<reference evidence="2 3" key="1">
    <citation type="submission" date="2019-09" db="EMBL/GenBank/DDBJ databases">
        <title>Draft genome sequence of Bacillus sp. JC-7.</title>
        <authorList>
            <person name="Tanaka N."/>
            <person name="Shiwa Y."/>
            <person name="Fujita N."/>
            <person name="Tanasupawat S."/>
        </authorList>
    </citation>
    <scope>NUCLEOTIDE SEQUENCE [LARGE SCALE GENOMIC DNA]</scope>
    <source>
        <strain evidence="2 3">JC-7</strain>
    </source>
</reference>
<dbReference type="EMBL" id="BKZQ01000023">
    <property type="protein sequence ID" value="GER70625.1"/>
    <property type="molecule type" value="Genomic_DNA"/>
</dbReference>
<sequence>MLEFIGCGSAFHTELGNNSAFYIKGQTLFLIDCGSSTFARLRESGILQKADRIHVVLTHTHADHVGSLGDLVLYGYWIIGKMAEPAVTVYAPKDLNIRMLLDMMGAEEKTYILKEFTPGEEIEIPELSIRFEAVPVRHVPELHCFGYVLRIQNELIYYSGDCCEIPASILEKLTGGAFGAFYQDTCKADYEDNVHLSLRKLAEIIGPAFRDKVYCMHQDEGFDRDEAEKLGFQVVKPYGEK</sequence>
<dbReference type="Pfam" id="PF23023">
    <property type="entry name" value="Anti-Pycsar_Apyc1"/>
    <property type="match status" value="1"/>
</dbReference>
<evidence type="ECO:0000259" key="1">
    <source>
        <dbReference type="SMART" id="SM00849"/>
    </source>
</evidence>
<name>A0A5J4JIV1_9BACI</name>
<feature type="domain" description="Metallo-beta-lactamase" evidence="1">
    <location>
        <begin position="17"/>
        <end position="217"/>
    </location>
</feature>
<comment type="caution">
    <text evidence="2">The sequence shown here is derived from an EMBL/GenBank/DDBJ whole genome shotgun (WGS) entry which is preliminary data.</text>
</comment>
<organism evidence="2 3">
    <name type="scientific">Weizmannia acidilactici</name>
    <dbReference type="NCBI Taxonomy" id="2607726"/>
    <lineage>
        <taxon>Bacteria</taxon>
        <taxon>Bacillati</taxon>
        <taxon>Bacillota</taxon>
        <taxon>Bacilli</taxon>
        <taxon>Bacillales</taxon>
        <taxon>Bacillaceae</taxon>
        <taxon>Heyndrickxia</taxon>
    </lineage>
</organism>
<dbReference type="SUPFAM" id="SSF56281">
    <property type="entry name" value="Metallo-hydrolase/oxidoreductase"/>
    <property type="match status" value="1"/>
</dbReference>
<dbReference type="Proteomes" id="UP000391919">
    <property type="component" value="Unassembled WGS sequence"/>
</dbReference>
<dbReference type="SMART" id="SM00849">
    <property type="entry name" value="Lactamase_B"/>
    <property type="match status" value="1"/>
</dbReference>
<dbReference type="PANTHER" id="PTHR42663:SF6">
    <property type="entry name" value="HYDROLASE C777.06C-RELATED"/>
    <property type="match status" value="1"/>
</dbReference>
<dbReference type="RefSeq" id="WP_151680791.1">
    <property type="nucleotide sequence ID" value="NZ_BKZQ01000023.1"/>
</dbReference>
<protein>
    <recommendedName>
        <fullName evidence="1">Metallo-beta-lactamase domain-containing protein</fullName>
    </recommendedName>
</protein>
<accession>A0A5J4JIV1</accession>
<dbReference type="AlphaFoldDB" id="A0A5J4JIV1"/>
<gene>
    <name evidence="2" type="ORF">BpJC7_19280</name>
</gene>
<proteinExistence type="predicted"/>
<evidence type="ECO:0000313" key="2">
    <source>
        <dbReference type="EMBL" id="GER70625.1"/>
    </source>
</evidence>
<dbReference type="InterPro" id="IPR001279">
    <property type="entry name" value="Metallo-B-lactamas"/>
</dbReference>
<evidence type="ECO:0000313" key="3">
    <source>
        <dbReference type="Proteomes" id="UP000391919"/>
    </source>
</evidence>
<dbReference type="Gene3D" id="3.60.15.10">
    <property type="entry name" value="Ribonuclease Z/Hydroxyacylglutathione hydrolase-like"/>
    <property type="match status" value="1"/>
</dbReference>